<accession>A0A2H6KAB3</accession>
<comment type="similarity">
    <text evidence="5">Belongs to the STT3 family.</text>
</comment>
<feature type="transmembrane region" description="Helical" evidence="16">
    <location>
        <begin position="417"/>
        <end position="434"/>
    </location>
</feature>
<comment type="pathway">
    <text evidence="4">Protein modification; protein glycosylation.</text>
</comment>
<feature type="transmembrane region" description="Helical" evidence="16">
    <location>
        <begin position="169"/>
        <end position="185"/>
    </location>
</feature>
<dbReference type="InterPro" id="IPR048999">
    <property type="entry name" value="STT3-PglB_core"/>
</dbReference>
<keyword evidence="13 16" id="KW-0472">Membrane</keyword>
<dbReference type="GeneID" id="39873698"/>
<comment type="caution">
    <text evidence="19">The sequence shown here is derived from an EMBL/GenBank/DDBJ whole genome shotgun (WGS) entry which is preliminary data.</text>
</comment>
<dbReference type="AlphaFoldDB" id="A0A2H6KAB3"/>
<dbReference type="Pfam" id="PF02516">
    <property type="entry name" value="STT3"/>
    <property type="match status" value="1"/>
</dbReference>
<evidence type="ECO:0000256" key="15">
    <source>
        <dbReference type="ARBA" id="ARBA00048829"/>
    </source>
</evidence>
<dbReference type="GO" id="GO:0046872">
    <property type="term" value="F:metal ion binding"/>
    <property type="evidence" value="ECO:0007669"/>
    <property type="project" value="UniProtKB-KW"/>
</dbReference>
<dbReference type="EMBL" id="BDSA01000001">
    <property type="protein sequence ID" value="GBE59928.1"/>
    <property type="molecule type" value="Genomic_DNA"/>
</dbReference>
<evidence type="ECO:0000256" key="6">
    <source>
        <dbReference type="ARBA" id="ARBA00012605"/>
    </source>
</evidence>
<feature type="domain" description="STT3/PglB/AglB core" evidence="18">
    <location>
        <begin position="534"/>
        <end position="602"/>
    </location>
</feature>
<feature type="transmembrane region" description="Helical" evidence="16">
    <location>
        <begin position="440"/>
        <end position="457"/>
    </location>
</feature>
<feature type="domain" description="Oligosaccharyl transferase STT3 N-terminal" evidence="17">
    <location>
        <begin position="20"/>
        <end position="450"/>
    </location>
</feature>
<evidence type="ECO:0000256" key="10">
    <source>
        <dbReference type="ARBA" id="ARBA00022723"/>
    </source>
</evidence>
<evidence type="ECO:0000256" key="16">
    <source>
        <dbReference type="SAM" id="Phobius"/>
    </source>
</evidence>
<dbReference type="PANTHER" id="PTHR13872:SF1">
    <property type="entry name" value="DOLICHYL-DIPHOSPHOOLIGOSACCHARIDE--PROTEIN GLYCOSYLTRANSFERASE SUBUNIT STT3B"/>
    <property type="match status" value="1"/>
</dbReference>
<dbReference type="OrthoDB" id="10261066at2759"/>
<evidence type="ECO:0000256" key="8">
    <source>
        <dbReference type="ARBA" id="ARBA00022679"/>
    </source>
</evidence>
<evidence type="ECO:0000256" key="9">
    <source>
        <dbReference type="ARBA" id="ARBA00022692"/>
    </source>
</evidence>
<name>A0A2H6KAB3_9APIC</name>
<feature type="transmembrane region" description="Helical" evidence="16">
    <location>
        <begin position="235"/>
        <end position="256"/>
    </location>
</feature>
<comment type="cofactor">
    <cofactor evidence="2">
        <name>Mg(2+)</name>
        <dbReference type="ChEBI" id="CHEBI:18420"/>
    </cofactor>
</comment>
<sequence length="702" mass="78506">MSEDRRSRLAPRWATDSRTLLALVALQGFLLRLFSAVKHEVVLHEYDPYFNYQCAKFMLRHGVRNFWKSFDEGSWYPFGRAVGQTVYPGLMLTAYAAHQALQYIGLDVDLKRVCVFLPAVFSVGTVYAVYLLAKEISHDECVAVASAFFVGPMPALVSRTTAGAFDNEAVAIMLMVMSLYAWLRAVRGASIARSAVAAATTFLMALSWGGYVFVVNAIAAFTLAAMLLREAAERVCAFYTVYHALTVALCFSVPMISNAVLGTMEMKLPHIVFSLAITQLSVSYSTKRWRRYRQFKVENGEQPPPKSGENTHDAREDVEMSDFVGYRKVINWAMILAPVAAVIWLLVIGKFHESESSLTARLLALINPGKATSTNPLVASISEHQPTKWKSMVLDFWVTLIYNPIGLFACFRNGIEIGYLALAIYGVVSSYFAAAMVRLGLIFAPAAAILSGLGVSYTMEGCALRKKNCAASIAMAVVTGMIMMSYVTHCTWVASTIYSNPNVVASWRSPTGERLVADDFRDAYSWIRHNTPRDAVVMAWWDYGYQLRQMANRTVLTDNNTSNYHQIALTAMIFASEEAHAHKMLRDLNVHYVMVVYGGVAKYAMDDVSKFGWMTRIASKEFPQVPHSRFKGEQGDKYWRRTLLYKLCYHGVAQVAAKDNVRDKPLSQEPIELTHFTEVMTSENWVVRVYRVNGEGEQGIGI</sequence>
<evidence type="ECO:0000313" key="19">
    <source>
        <dbReference type="EMBL" id="GBE59928.1"/>
    </source>
</evidence>
<keyword evidence="9 16" id="KW-0812">Transmembrane</keyword>
<feature type="transmembrane region" description="Helical" evidence="16">
    <location>
        <begin position="205"/>
        <end position="228"/>
    </location>
</feature>
<evidence type="ECO:0000259" key="18">
    <source>
        <dbReference type="Pfam" id="PF21436"/>
    </source>
</evidence>
<feature type="transmembrane region" description="Helical" evidence="16">
    <location>
        <begin position="113"/>
        <end position="130"/>
    </location>
</feature>
<keyword evidence="8 19" id="KW-0808">Transferase</keyword>
<dbReference type="Proteomes" id="UP000236319">
    <property type="component" value="Unassembled WGS sequence"/>
</dbReference>
<dbReference type="Pfam" id="PF21436">
    <property type="entry name" value="STT3-PglB_core"/>
    <property type="match status" value="1"/>
</dbReference>
<evidence type="ECO:0000256" key="4">
    <source>
        <dbReference type="ARBA" id="ARBA00004922"/>
    </source>
</evidence>
<evidence type="ECO:0000256" key="1">
    <source>
        <dbReference type="ARBA" id="ARBA00001936"/>
    </source>
</evidence>
<feature type="transmembrane region" description="Helical" evidence="16">
    <location>
        <begin position="392"/>
        <end position="410"/>
    </location>
</feature>
<comment type="subcellular location">
    <subcellularLocation>
        <location evidence="3">Endomembrane system</location>
        <topology evidence="3">Multi-pass membrane protein</topology>
    </subcellularLocation>
</comment>
<evidence type="ECO:0000256" key="3">
    <source>
        <dbReference type="ARBA" id="ARBA00004127"/>
    </source>
</evidence>
<keyword evidence="14" id="KW-0464">Manganese</keyword>
<dbReference type="GO" id="GO:0012505">
    <property type="term" value="C:endomembrane system"/>
    <property type="evidence" value="ECO:0007669"/>
    <property type="project" value="UniProtKB-SubCell"/>
</dbReference>
<evidence type="ECO:0000256" key="11">
    <source>
        <dbReference type="ARBA" id="ARBA00022842"/>
    </source>
</evidence>
<dbReference type="InterPro" id="IPR003674">
    <property type="entry name" value="Oligo_trans_STT3"/>
</dbReference>
<dbReference type="Gene3D" id="3.40.50.12610">
    <property type="match status" value="1"/>
</dbReference>
<dbReference type="PANTHER" id="PTHR13872">
    <property type="entry name" value="DOLICHYL-DIPHOSPHOOLIGOSACCHARIDE--PROTEIN GLYCOSYLTRANSFERASE SUBUNIT"/>
    <property type="match status" value="1"/>
</dbReference>
<dbReference type="GO" id="GO:0004579">
    <property type="term" value="F:dolichyl-diphosphooligosaccharide-protein glycotransferase activity"/>
    <property type="evidence" value="ECO:0007669"/>
    <property type="project" value="UniProtKB-EC"/>
</dbReference>
<evidence type="ECO:0000256" key="12">
    <source>
        <dbReference type="ARBA" id="ARBA00022989"/>
    </source>
</evidence>
<feature type="transmembrane region" description="Helical" evidence="16">
    <location>
        <begin position="469"/>
        <end position="487"/>
    </location>
</feature>
<dbReference type="GO" id="GO:0016020">
    <property type="term" value="C:membrane"/>
    <property type="evidence" value="ECO:0007669"/>
    <property type="project" value="InterPro"/>
</dbReference>
<evidence type="ECO:0000256" key="7">
    <source>
        <dbReference type="ARBA" id="ARBA00022676"/>
    </source>
</evidence>
<keyword evidence="7" id="KW-0328">Glycosyltransferase</keyword>
<comment type="cofactor">
    <cofactor evidence="1">
        <name>Mn(2+)</name>
        <dbReference type="ChEBI" id="CHEBI:29035"/>
    </cofactor>
</comment>
<dbReference type="InterPro" id="IPR048307">
    <property type="entry name" value="STT3_N"/>
</dbReference>
<dbReference type="UniPathway" id="UPA00378"/>
<keyword evidence="20" id="KW-1185">Reference proteome</keyword>
<evidence type="ECO:0000256" key="14">
    <source>
        <dbReference type="ARBA" id="ARBA00023211"/>
    </source>
</evidence>
<feature type="transmembrane region" description="Helical" evidence="16">
    <location>
        <begin position="329"/>
        <end position="348"/>
    </location>
</feature>
<gene>
    <name evidence="19" type="ORF">BOVATA_014210</name>
</gene>
<comment type="catalytic activity">
    <reaction evidence="15">
        <text>a di-trans,poly-cis-dolichyl diphosphooligosaccharide + L-asparaginyl-[protein] = N(4)-(oligosaccharide-(1-&gt;4)-N-acetyl-beta-D-glucosaminyl-(1-&gt;4)-N-acetyl-beta-D-glucosaminyl)-L-asparaginyl-[protein] + a di-trans,poly-cis-dolichyl diphosphate + H(+)</text>
        <dbReference type="Rhea" id="RHEA:22980"/>
        <dbReference type="Rhea" id="RHEA-COMP:12804"/>
        <dbReference type="Rhea" id="RHEA-COMP:12805"/>
        <dbReference type="Rhea" id="RHEA-COMP:19506"/>
        <dbReference type="Rhea" id="RHEA-COMP:19509"/>
        <dbReference type="ChEBI" id="CHEBI:15378"/>
        <dbReference type="ChEBI" id="CHEBI:50347"/>
        <dbReference type="ChEBI" id="CHEBI:57497"/>
        <dbReference type="ChEBI" id="CHEBI:57570"/>
        <dbReference type="ChEBI" id="CHEBI:132529"/>
        <dbReference type="EC" id="2.4.99.18"/>
    </reaction>
</comment>
<organism evidence="19 20">
    <name type="scientific">Babesia ovata</name>
    <dbReference type="NCBI Taxonomy" id="189622"/>
    <lineage>
        <taxon>Eukaryota</taxon>
        <taxon>Sar</taxon>
        <taxon>Alveolata</taxon>
        <taxon>Apicomplexa</taxon>
        <taxon>Aconoidasida</taxon>
        <taxon>Piroplasmida</taxon>
        <taxon>Babesiidae</taxon>
        <taxon>Babesia</taxon>
    </lineage>
</organism>
<evidence type="ECO:0000256" key="2">
    <source>
        <dbReference type="ARBA" id="ARBA00001946"/>
    </source>
</evidence>
<reference evidence="19 20" key="1">
    <citation type="journal article" date="2017" name="BMC Genomics">
        <title>Whole-genome assembly of Babesia ovata and comparative genomics between closely related pathogens.</title>
        <authorList>
            <person name="Yamagishi J."/>
            <person name="Asada M."/>
            <person name="Hakimi H."/>
            <person name="Tanaka T.Q."/>
            <person name="Sugimoto C."/>
            <person name="Kawazu S."/>
        </authorList>
    </citation>
    <scope>NUCLEOTIDE SEQUENCE [LARGE SCALE GENOMIC DNA]</scope>
    <source>
        <strain evidence="19 20">Miyake</strain>
    </source>
</reference>
<dbReference type="RefSeq" id="XP_028866171.1">
    <property type="nucleotide sequence ID" value="XM_029010338.1"/>
</dbReference>
<proteinExistence type="inferred from homology"/>
<keyword evidence="11" id="KW-0460">Magnesium</keyword>
<dbReference type="VEuPathDB" id="PiroplasmaDB:BOVATA_014210"/>
<protein>
    <recommendedName>
        <fullName evidence="6">dolichyl-diphosphooligosaccharide--protein glycotransferase</fullName>
        <ecNumber evidence="6">2.4.99.18</ecNumber>
    </recommendedName>
</protein>
<evidence type="ECO:0000256" key="5">
    <source>
        <dbReference type="ARBA" id="ARBA00010810"/>
    </source>
</evidence>
<keyword evidence="12 16" id="KW-1133">Transmembrane helix</keyword>
<dbReference type="EC" id="2.4.99.18" evidence="6"/>
<evidence type="ECO:0000259" key="17">
    <source>
        <dbReference type="Pfam" id="PF02516"/>
    </source>
</evidence>
<evidence type="ECO:0000313" key="20">
    <source>
        <dbReference type="Proteomes" id="UP000236319"/>
    </source>
</evidence>
<keyword evidence="10" id="KW-0479">Metal-binding</keyword>
<evidence type="ECO:0000256" key="13">
    <source>
        <dbReference type="ARBA" id="ARBA00023136"/>
    </source>
</evidence>